<dbReference type="OMA" id="KLEYAQT"/>
<keyword evidence="5 10" id="KW-0472">Membrane</keyword>
<feature type="transmembrane region" description="Helical" evidence="10">
    <location>
        <begin position="62"/>
        <end position="92"/>
    </location>
</feature>
<comment type="subcellular location">
    <subcellularLocation>
        <location evidence="1">Membrane</location>
        <topology evidence="1">Multi-pass membrane protein</topology>
    </subcellularLocation>
</comment>
<dbReference type="KEGG" id="aplc:110978269"/>
<dbReference type="PROSITE" id="PS50262">
    <property type="entry name" value="G_PROTEIN_RECEP_F1_2"/>
    <property type="match status" value="1"/>
</dbReference>
<keyword evidence="3 10" id="KW-1133">Transmembrane helix</keyword>
<evidence type="ECO:0000256" key="4">
    <source>
        <dbReference type="ARBA" id="ARBA00023040"/>
    </source>
</evidence>
<evidence type="ECO:0000256" key="10">
    <source>
        <dbReference type="SAM" id="Phobius"/>
    </source>
</evidence>
<dbReference type="GO" id="GO:0004930">
    <property type="term" value="F:G protein-coupled receptor activity"/>
    <property type="evidence" value="ECO:0007669"/>
    <property type="project" value="UniProtKB-KW"/>
</dbReference>
<dbReference type="RefSeq" id="XP_022088835.1">
    <property type="nucleotide sequence ID" value="XM_022233143.1"/>
</dbReference>
<keyword evidence="7 8" id="KW-0807">Transducer</keyword>
<dbReference type="PANTHER" id="PTHR45695:SF15">
    <property type="entry name" value="OPSIN RH2"/>
    <property type="match status" value="1"/>
</dbReference>
<dbReference type="CDD" id="cd00637">
    <property type="entry name" value="7tm_classA_rhodopsin-like"/>
    <property type="match status" value="1"/>
</dbReference>
<evidence type="ECO:0000256" key="2">
    <source>
        <dbReference type="ARBA" id="ARBA00022692"/>
    </source>
</evidence>
<evidence type="ECO:0000256" key="8">
    <source>
        <dbReference type="RuleBase" id="RU000688"/>
    </source>
</evidence>
<dbReference type="GO" id="GO:0005886">
    <property type="term" value="C:plasma membrane"/>
    <property type="evidence" value="ECO:0007669"/>
    <property type="project" value="TreeGrafter"/>
</dbReference>
<name>A0A8B7Y901_ACAPL</name>
<dbReference type="SUPFAM" id="SSF81321">
    <property type="entry name" value="Family A G protein-coupled receptor-like"/>
    <property type="match status" value="1"/>
</dbReference>
<dbReference type="RefSeq" id="XP_022088825.1">
    <property type="nucleotide sequence ID" value="XM_022233133.1"/>
</dbReference>
<evidence type="ECO:0000256" key="5">
    <source>
        <dbReference type="ARBA" id="ARBA00023136"/>
    </source>
</evidence>
<gene>
    <name evidence="13 14" type="primary">LOC110978269</name>
</gene>
<dbReference type="OrthoDB" id="5964776at2759"/>
<keyword evidence="6 8" id="KW-0675">Receptor</keyword>
<evidence type="ECO:0000313" key="13">
    <source>
        <dbReference type="RefSeq" id="XP_022088825.1"/>
    </source>
</evidence>
<dbReference type="GeneID" id="110978269"/>
<feature type="transmembrane region" description="Helical" evidence="10">
    <location>
        <begin position="423"/>
        <end position="441"/>
    </location>
</feature>
<reference evidence="13 14" key="1">
    <citation type="submission" date="2025-04" db="UniProtKB">
        <authorList>
            <consortium name="RefSeq"/>
        </authorList>
    </citation>
    <scope>IDENTIFICATION</scope>
</reference>
<evidence type="ECO:0000256" key="7">
    <source>
        <dbReference type="ARBA" id="ARBA00023224"/>
    </source>
</evidence>
<dbReference type="InterPro" id="IPR017452">
    <property type="entry name" value="GPCR_Rhodpsn_7TM"/>
</dbReference>
<dbReference type="SMART" id="SM01381">
    <property type="entry name" value="7TM_GPCR_Srsx"/>
    <property type="match status" value="1"/>
</dbReference>
<keyword evidence="2 8" id="KW-0812">Transmembrane</keyword>
<feature type="transmembrane region" description="Helical" evidence="10">
    <location>
        <begin position="191"/>
        <end position="212"/>
    </location>
</feature>
<dbReference type="Gene3D" id="1.20.1070.10">
    <property type="entry name" value="Rhodopsin 7-helix transmembrane proteins"/>
    <property type="match status" value="2"/>
</dbReference>
<evidence type="ECO:0000259" key="11">
    <source>
        <dbReference type="PROSITE" id="PS50262"/>
    </source>
</evidence>
<evidence type="ECO:0000256" key="1">
    <source>
        <dbReference type="ARBA" id="ARBA00004141"/>
    </source>
</evidence>
<feature type="compositionally biased region" description="Basic residues" evidence="9">
    <location>
        <begin position="406"/>
        <end position="415"/>
    </location>
</feature>
<feature type="transmembrane region" description="Helical" evidence="10">
    <location>
        <begin position="98"/>
        <end position="119"/>
    </location>
</feature>
<feature type="region of interest" description="Disordered" evidence="9">
    <location>
        <begin position="297"/>
        <end position="368"/>
    </location>
</feature>
<feature type="domain" description="G-protein coupled receptors family 1 profile" evidence="11">
    <location>
        <begin position="40"/>
        <end position="481"/>
    </location>
</feature>
<evidence type="ECO:0000256" key="3">
    <source>
        <dbReference type="ARBA" id="ARBA00022989"/>
    </source>
</evidence>
<accession>A0A8B7Y901</accession>
<dbReference type="InterPro" id="IPR000276">
    <property type="entry name" value="GPCR_Rhodpsn"/>
</dbReference>
<dbReference type="PRINTS" id="PR00237">
    <property type="entry name" value="GPCRRHODOPSN"/>
</dbReference>
<feature type="region of interest" description="Disordered" evidence="9">
    <location>
        <begin position="380"/>
        <end position="415"/>
    </location>
</feature>
<dbReference type="PANTHER" id="PTHR45695">
    <property type="entry name" value="LEUCOKININ RECEPTOR-RELATED"/>
    <property type="match status" value="1"/>
</dbReference>
<dbReference type="Pfam" id="PF00001">
    <property type="entry name" value="7tm_1"/>
    <property type="match status" value="1"/>
</dbReference>
<evidence type="ECO:0000256" key="6">
    <source>
        <dbReference type="ARBA" id="ARBA00023170"/>
    </source>
</evidence>
<organism evidence="12 14">
    <name type="scientific">Acanthaster planci</name>
    <name type="common">Crown-of-thorns starfish</name>
    <dbReference type="NCBI Taxonomy" id="133434"/>
    <lineage>
        <taxon>Eukaryota</taxon>
        <taxon>Metazoa</taxon>
        <taxon>Echinodermata</taxon>
        <taxon>Eleutherozoa</taxon>
        <taxon>Asterozoa</taxon>
        <taxon>Asteroidea</taxon>
        <taxon>Valvatacea</taxon>
        <taxon>Valvatida</taxon>
        <taxon>Acanthasteridae</taxon>
        <taxon>Acanthaster</taxon>
    </lineage>
</organism>
<protein>
    <submittedName>
        <fullName evidence="13 14">Trissin receptor-like</fullName>
    </submittedName>
</protein>
<feature type="transmembrane region" description="Helical" evidence="10">
    <location>
        <begin position="140"/>
        <end position="160"/>
    </location>
</feature>
<feature type="transmembrane region" description="Helical" evidence="10">
    <location>
        <begin position="461"/>
        <end position="484"/>
    </location>
</feature>
<sequence length="530" mass="59895">MEEFANDTNGTVWKDPYIESPLKEILIISFTVTSILGLCGNLLVIFVIAYNRSMRTVTNFFLANLAVADLLVSIFCIVPKLLMFVSVGWFLGDFMCKVHHYIMAATTTSSIFILTVISMERFIAILRPLETRRLLTAGRLMVAMAVVWIASALLNIHYALYHVITVHDNVTYCSIDPDLTDNESQGQQLTLVFFFIYYIIPLLIMVVLYGFICQKLWMSSKLRLVASDSEKSPGRSNRSLIKQFGRVRYLIRPRQGAAPPADQKKKGEQAALSNPEEAQVLMEAQVSNKLAGSGNQRIGPFFLDEPDEDSCPSGPVDPRDIYKPAAHEKPIRIQVDFEDSRDSSTAKDTQEIQETRLGVTGNIPPGENGQNLPNNNMPHPVKTLQPGRAHNHLSRSRPLTISKPERKSKKNKKKETIAARKKVIKLLVVVVLSFALCMLPYQVLSFYSNFGGDGFAEPFQIFIPFAYLCYFFNSALNPILYALLSDNFRKRMKETLTLRSTRRQSWMRTQARLRSMTDGNTETETVYTCT</sequence>
<comment type="similarity">
    <text evidence="8">Belongs to the G-protein coupled receptor 1 family.</text>
</comment>
<dbReference type="AlphaFoldDB" id="A0A8B7Y901"/>
<evidence type="ECO:0000313" key="14">
    <source>
        <dbReference type="RefSeq" id="XP_022088835.1"/>
    </source>
</evidence>
<feature type="compositionally biased region" description="Basic and acidic residues" evidence="9">
    <location>
        <begin position="338"/>
        <end position="354"/>
    </location>
</feature>
<evidence type="ECO:0000256" key="9">
    <source>
        <dbReference type="SAM" id="MobiDB-lite"/>
    </source>
</evidence>
<keyword evidence="12" id="KW-1185">Reference proteome</keyword>
<feature type="transmembrane region" description="Helical" evidence="10">
    <location>
        <begin position="25"/>
        <end position="50"/>
    </location>
</feature>
<proteinExistence type="inferred from homology"/>
<feature type="compositionally biased region" description="Basic and acidic residues" evidence="9">
    <location>
        <begin position="317"/>
        <end position="331"/>
    </location>
</feature>
<keyword evidence="4 8" id="KW-0297">G-protein coupled receptor</keyword>
<dbReference type="PROSITE" id="PS00237">
    <property type="entry name" value="G_PROTEIN_RECEP_F1_1"/>
    <property type="match status" value="1"/>
</dbReference>
<dbReference type="Proteomes" id="UP000694845">
    <property type="component" value="Unplaced"/>
</dbReference>
<evidence type="ECO:0000313" key="12">
    <source>
        <dbReference type="Proteomes" id="UP000694845"/>
    </source>
</evidence>